<dbReference type="Pfam" id="PF00106">
    <property type="entry name" value="adh_short"/>
    <property type="match status" value="1"/>
</dbReference>
<evidence type="ECO:0000256" key="2">
    <source>
        <dbReference type="ARBA" id="ARBA00023002"/>
    </source>
</evidence>
<dbReference type="InterPro" id="IPR002347">
    <property type="entry name" value="SDR_fam"/>
</dbReference>
<keyword evidence="5" id="KW-0812">Transmembrane</keyword>
<protein>
    <submittedName>
        <fullName evidence="7">Short-chain dehydrogenase/reductase SDR</fullName>
    </submittedName>
</protein>
<evidence type="ECO:0000256" key="1">
    <source>
        <dbReference type="ARBA" id="ARBA00006484"/>
    </source>
</evidence>
<feature type="region of interest" description="Disordered" evidence="4">
    <location>
        <begin position="1"/>
        <end position="34"/>
    </location>
</feature>
<dbReference type="RefSeq" id="WP_013018906.1">
    <property type="nucleotide sequence ID" value="NC_013947.1"/>
</dbReference>
<dbReference type="Proteomes" id="UP000000844">
    <property type="component" value="Chromosome"/>
</dbReference>
<keyword evidence="2" id="KW-0560">Oxidoreductase</keyword>
<dbReference type="InterPro" id="IPR057326">
    <property type="entry name" value="KR_dom"/>
</dbReference>
<evidence type="ECO:0000313" key="7">
    <source>
        <dbReference type="EMBL" id="ADD43335.1"/>
    </source>
</evidence>
<dbReference type="eggNOG" id="COG1028">
    <property type="taxonomic scope" value="Bacteria"/>
</dbReference>
<sequence length="333" mass="34830">MSNDEPREIAADDENETTATNARTETDPGGRPNRRRLLRGAAIGAAGLAVGAVGGVFVGADANVPQTPPTQKRRFEDKVVLVTGATSGIGAAAAKAFAAEGAKVGFCGRRVKRGEQVEAEIRKAGGEATYIKADVRSEDEVASFVDTVVETYGGLHVAFNNAGTSMEKPLHEFSSGEFDEIFETNIRGTFLAMKYEIPHLLDSGGGNILITSSVNALSSRKEQSVYAASKAAQAGLMRSAALDYGPHGIQINAILPGLTDTELARRLSGVDNFPDEVFHVGASQFAKDHVPAAGRIARAEEVAALALALASGEYPFMMGSQVAIDGGQTAFSS</sequence>
<dbReference type="Gene3D" id="3.40.50.720">
    <property type="entry name" value="NAD(P)-binding Rossmann-like Domain"/>
    <property type="match status" value="1"/>
</dbReference>
<dbReference type="PANTHER" id="PTHR43669">
    <property type="entry name" value="5-KETO-D-GLUCONATE 5-REDUCTASE"/>
    <property type="match status" value="1"/>
</dbReference>
<evidence type="ECO:0000256" key="3">
    <source>
        <dbReference type="RuleBase" id="RU000363"/>
    </source>
</evidence>
<proteinExistence type="inferred from homology"/>
<dbReference type="PRINTS" id="PR00080">
    <property type="entry name" value="SDRFAMILY"/>
</dbReference>
<dbReference type="EMBL" id="CP001778">
    <property type="protein sequence ID" value="ADD43335.1"/>
    <property type="molecule type" value="Genomic_DNA"/>
</dbReference>
<dbReference type="SUPFAM" id="SSF51735">
    <property type="entry name" value="NAD(P)-binding Rossmann-fold domains"/>
    <property type="match status" value="1"/>
</dbReference>
<feature type="domain" description="Ketoreductase" evidence="6">
    <location>
        <begin position="78"/>
        <end position="273"/>
    </location>
</feature>
<dbReference type="InterPro" id="IPR006311">
    <property type="entry name" value="TAT_signal"/>
</dbReference>
<dbReference type="PRINTS" id="PR00081">
    <property type="entry name" value="GDHRDH"/>
</dbReference>
<keyword evidence="8" id="KW-1185">Reference proteome</keyword>
<dbReference type="FunFam" id="3.40.50.720:FF:000084">
    <property type="entry name" value="Short-chain dehydrogenase reductase"/>
    <property type="match status" value="1"/>
</dbReference>
<organism evidence="7 8">
    <name type="scientific">Stackebrandtia nassauensis (strain DSM 44728 / CIP 108903 / NRRL B-16338 / NBRC 102104 / LLR-40K-21)</name>
    <dbReference type="NCBI Taxonomy" id="446470"/>
    <lineage>
        <taxon>Bacteria</taxon>
        <taxon>Bacillati</taxon>
        <taxon>Actinomycetota</taxon>
        <taxon>Actinomycetes</taxon>
        <taxon>Glycomycetales</taxon>
        <taxon>Glycomycetaceae</taxon>
        <taxon>Stackebrandtia</taxon>
    </lineage>
</organism>
<dbReference type="PROSITE" id="PS51318">
    <property type="entry name" value="TAT"/>
    <property type="match status" value="1"/>
</dbReference>
<dbReference type="KEGG" id="sna:Snas_3678"/>
<evidence type="ECO:0000313" key="8">
    <source>
        <dbReference type="Proteomes" id="UP000000844"/>
    </source>
</evidence>
<dbReference type="SMART" id="SM00822">
    <property type="entry name" value="PKS_KR"/>
    <property type="match status" value="1"/>
</dbReference>
<evidence type="ECO:0000256" key="5">
    <source>
        <dbReference type="SAM" id="Phobius"/>
    </source>
</evidence>
<dbReference type="PANTHER" id="PTHR43669:SF3">
    <property type="entry name" value="ALCOHOL DEHYDROGENASE, PUTATIVE (AFU_ORTHOLOGUE AFUA_3G03445)-RELATED"/>
    <property type="match status" value="1"/>
</dbReference>
<dbReference type="STRING" id="446470.Snas_3678"/>
<feature type="transmembrane region" description="Helical" evidence="5">
    <location>
        <begin position="41"/>
        <end position="60"/>
    </location>
</feature>
<accession>D3PXK5</accession>
<evidence type="ECO:0000256" key="4">
    <source>
        <dbReference type="SAM" id="MobiDB-lite"/>
    </source>
</evidence>
<dbReference type="HOGENOM" id="CLU_010194_1_0_11"/>
<name>D3PXK5_STANL</name>
<gene>
    <name evidence="7" type="ordered locus">Snas_3678</name>
</gene>
<keyword evidence="5" id="KW-1133">Transmembrane helix</keyword>
<feature type="compositionally biased region" description="Basic and acidic residues" evidence="4">
    <location>
        <begin position="1"/>
        <end position="10"/>
    </location>
</feature>
<dbReference type="InterPro" id="IPR036291">
    <property type="entry name" value="NAD(P)-bd_dom_sf"/>
</dbReference>
<dbReference type="AlphaFoldDB" id="D3PXK5"/>
<dbReference type="GO" id="GO:0016491">
    <property type="term" value="F:oxidoreductase activity"/>
    <property type="evidence" value="ECO:0007669"/>
    <property type="project" value="UniProtKB-KW"/>
</dbReference>
<comment type="similarity">
    <text evidence="1 3">Belongs to the short-chain dehydrogenases/reductases (SDR) family.</text>
</comment>
<evidence type="ECO:0000259" key="6">
    <source>
        <dbReference type="SMART" id="SM00822"/>
    </source>
</evidence>
<dbReference type="OrthoDB" id="7064009at2"/>
<keyword evidence="5" id="KW-0472">Membrane</keyword>
<reference evidence="7 8" key="1">
    <citation type="journal article" date="2009" name="Stand. Genomic Sci.">
        <title>Complete genome sequence of Stackebrandtia nassauensis type strain (LLR-40K-21).</title>
        <authorList>
            <person name="Munk C."/>
            <person name="Lapidus A."/>
            <person name="Copeland A."/>
            <person name="Jando M."/>
            <person name="Mayilraj S."/>
            <person name="Glavina Del Rio T."/>
            <person name="Nolan M."/>
            <person name="Chen F."/>
            <person name="Lucas S."/>
            <person name="Tice H."/>
            <person name="Cheng J.F."/>
            <person name="Han C."/>
            <person name="Detter J.C."/>
            <person name="Bruce D."/>
            <person name="Goodwin L."/>
            <person name="Chain P."/>
            <person name="Pitluck S."/>
            <person name="Goker M."/>
            <person name="Ovchinikova G."/>
            <person name="Pati A."/>
            <person name="Ivanova N."/>
            <person name="Mavromatis K."/>
            <person name="Chen A."/>
            <person name="Palaniappan K."/>
            <person name="Land M."/>
            <person name="Hauser L."/>
            <person name="Chang Y.J."/>
            <person name="Jeffries C.D."/>
            <person name="Bristow J."/>
            <person name="Eisen J.A."/>
            <person name="Markowitz V."/>
            <person name="Hugenholtz P."/>
            <person name="Kyrpides N.C."/>
            <person name="Klenk H.P."/>
        </authorList>
    </citation>
    <scope>NUCLEOTIDE SEQUENCE [LARGE SCALE GENOMIC DNA]</scope>
    <source>
        <strain evidence="8">DSM 44728 / CIP 108903 / NRRL B-16338 / NBRC 102104 / LLR-40K-21</strain>
    </source>
</reference>
<dbReference type="CDD" id="cd05233">
    <property type="entry name" value="SDR_c"/>
    <property type="match status" value="1"/>
</dbReference>